<name>W6SHI4_9CLOT</name>
<gene>
    <name evidence="1" type="ORF">CM240_1992</name>
</gene>
<keyword evidence="2" id="KW-1185">Reference proteome</keyword>
<sequence length="118" mass="13957">MLQYIVRNKDQLREAYDLNSVEIIVKGSFVEKIAKIIWGKDRIYYSDKRLLPLIMNGSNSSRVSTYESSLTSNIHCDYVLCIKSMIYKMKVLYNILKVYKITYYNGDTMKFIMKRNKS</sequence>
<dbReference type="HOGENOM" id="CLU_2068978_0_0_9"/>
<dbReference type="Proteomes" id="UP000019426">
    <property type="component" value="Chromosome M2/40_rep1"/>
</dbReference>
<dbReference type="AlphaFoldDB" id="W6SHI4"/>
<protein>
    <submittedName>
        <fullName evidence="1">Uncharacterized protein</fullName>
    </submittedName>
</protein>
<dbReference type="PATRIC" id="fig|1216932.3.peg.1992"/>
<dbReference type="KEGG" id="clt:CM240_1992"/>
<accession>W6SHI4</accession>
<evidence type="ECO:0000313" key="1">
    <source>
        <dbReference type="EMBL" id="CDM69150.1"/>
    </source>
</evidence>
<dbReference type="RefSeq" id="WP_044038895.1">
    <property type="nucleotide sequence ID" value="NZ_HG917868.1"/>
</dbReference>
<reference evidence="1 2" key="1">
    <citation type="submission" date="2013-11" db="EMBL/GenBank/DDBJ databases">
        <title>Complete genome sequence of Clostridum sp. M2/40.</title>
        <authorList>
            <person name="Wibberg D."/>
            <person name="Puehler A."/>
            <person name="Schlueter A."/>
        </authorList>
    </citation>
    <scope>NUCLEOTIDE SEQUENCE [LARGE SCALE GENOMIC DNA]</scope>
    <source>
        <strain evidence="2">M2/40</strain>
    </source>
</reference>
<dbReference type="EMBL" id="HG917868">
    <property type="protein sequence ID" value="CDM69150.1"/>
    <property type="molecule type" value="Genomic_DNA"/>
</dbReference>
<proteinExistence type="predicted"/>
<evidence type="ECO:0000313" key="2">
    <source>
        <dbReference type="Proteomes" id="UP000019426"/>
    </source>
</evidence>
<organism evidence="1 2">
    <name type="scientific">Clostridium bornimense</name>
    <dbReference type="NCBI Taxonomy" id="1216932"/>
    <lineage>
        <taxon>Bacteria</taxon>
        <taxon>Bacillati</taxon>
        <taxon>Bacillota</taxon>
        <taxon>Clostridia</taxon>
        <taxon>Eubacteriales</taxon>
        <taxon>Clostridiaceae</taxon>
        <taxon>Clostridium</taxon>
    </lineage>
</organism>